<sequence length="665" mass="71362">MVRIEATACSGGVPAQPPGLRGVRRRSGGHGWSPDRNLRGVSPGAVAEPESTRVVRLDEESRMPLNRRTFLGRSAAAGAGVALAGGAVAGPAEAAEAKGHGHGRPAKRYSFTVMGTTDLHGNVFNWDYFTDKEFDDKAHNDVGLAKISTLVEQIREERGRRNTLLIDAGDTIQGTQLSYYYAKVDPITAKRGPVHPMAQAMNRIGYDAAALGNHEFNYGIPVLRKFEEQCDFPLLGANALDAKTLRPAFAPYVIKRLRTPHGRDVRVAVLGLTNPGIAIWDKANVGGKMVFPGLEEQAAKWVPKLRSMGADVVIVSAHSGSSGTSSYGDQLPYVENAAGLVAEQVPGIDAILVGHAHSEIPEYFVTNKKTGKQVVLSEPLKWGQRLTLFDFDLVWEKGRWSVEKVGAEVLNSNTVAEDPRITSLLGDEHTKVVAYVNQVIGTSVAAMSTVDAPWKDEPVIDLINLVQADTVKGALAGGEYAALPVLSQAACFSRTAAIPAGEVTIKDAAGLYPFENTLEARLLTGAQLKDYLEYSAQYYVQTASGGPVDTSKLTNAGGIPDYNYDVVSGVSYDIDIAQPVGSRIVGLSFEGKPVDPAARFVFAVNNYRASGGGNFPHVPGAEQLWANSDEIRNTIIGWVRAKGSVDPAEFASVDWRLTREGVPVF</sequence>
<evidence type="ECO:0000256" key="12">
    <source>
        <dbReference type="SAM" id="MobiDB-lite"/>
    </source>
</evidence>
<comment type="cofactor">
    <cofactor evidence="3">
        <name>a divalent metal cation</name>
        <dbReference type="ChEBI" id="CHEBI:60240"/>
    </cofactor>
</comment>
<evidence type="ECO:0000259" key="13">
    <source>
        <dbReference type="Pfam" id="PF00149"/>
    </source>
</evidence>
<evidence type="ECO:0000256" key="9">
    <source>
        <dbReference type="ARBA" id="ARBA00022801"/>
    </source>
</evidence>
<evidence type="ECO:0000256" key="11">
    <source>
        <dbReference type="RuleBase" id="RU362119"/>
    </source>
</evidence>
<keyword evidence="8 11" id="KW-0547">Nucleotide-binding</keyword>
<dbReference type="CDD" id="cd07410">
    <property type="entry name" value="MPP_CpdB_N"/>
    <property type="match status" value="1"/>
</dbReference>
<keyword evidence="9 11" id="KW-0378">Hydrolase</keyword>
<evidence type="ECO:0000256" key="7">
    <source>
        <dbReference type="ARBA" id="ARBA00022729"/>
    </source>
</evidence>
<name>A0ABS4VDF5_9ACTN</name>
<evidence type="ECO:0000256" key="10">
    <source>
        <dbReference type="ARBA" id="ARBA00023268"/>
    </source>
</evidence>
<dbReference type="SUPFAM" id="SSF56300">
    <property type="entry name" value="Metallo-dependent phosphatases"/>
    <property type="match status" value="1"/>
</dbReference>
<evidence type="ECO:0000259" key="14">
    <source>
        <dbReference type="Pfam" id="PF02872"/>
    </source>
</evidence>
<dbReference type="InterPro" id="IPR008334">
    <property type="entry name" value="5'-Nucleotdase_C"/>
</dbReference>
<dbReference type="PRINTS" id="PR01607">
    <property type="entry name" value="APYRASEFAMLY"/>
</dbReference>
<comment type="catalytic activity">
    <reaction evidence="2">
        <text>a nucleoside 2',3'-cyclic phosphate + H2O = a nucleoside 3'-phosphate + H(+)</text>
        <dbReference type="Rhea" id="RHEA:19621"/>
        <dbReference type="ChEBI" id="CHEBI:15377"/>
        <dbReference type="ChEBI" id="CHEBI:15378"/>
        <dbReference type="ChEBI" id="CHEBI:66949"/>
        <dbReference type="ChEBI" id="CHEBI:66954"/>
        <dbReference type="EC" id="3.1.4.16"/>
    </reaction>
</comment>
<protein>
    <submittedName>
        <fullName evidence="15">2',3'-cyclic-nucleotide 2'-phosphodiesterase/3'-nucleotidase</fullName>
        <ecNumber evidence="15">3.1.3.6</ecNumber>
        <ecNumber evidence="15">3.1.4.16</ecNumber>
    </submittedName>
</protein>
<dbReference type="InterPro" id="IPR029052">
    <property type="entry name" value="Metallo-depent_PP-like"/>
</dbReference>
<dbReference type="InterPro" id="IPR006146">
    <property type="entry name" value="5'-Nucleotdase_CS"/>
</dbReference>
<evidence type="ECO:0000256" key="4">
    <source>
        <dbReference type="ARBA" id="ARBA00004196"/>
    </source>
</evidence>
<organism evidence="15 16">
    <name type="scientific">Streptomyces clavifer</name>
    <dbReference type="NCBI Taxonomy" id="68188"/>
    <lineage>
        <taxon>Bacteria</taxon>
        <taxon>Bacillati</taxon>
        <taxon>Actinomycetota</taxon>
        <taxon>Actinomycetes</taxon>
        <taxon>Kitasatosporales</taxon>
        <taxon>Streptomycetaceae</taxon>
        <taxon>Streptomyces</taxon>
    </lineage>
</organism>
<feature type="domain" description="5'-Nucleotidase C-terminal" evidence="14">
    <location>
        <begin position="440"/>
        <end position="618"/>
    </location>
</feature>
<dbReference type="Pfam" id="PF02872">
    <property type="entry name" value="5_nucleotid_C"/>
    <property type="match status" value="1"/>
</dbReference>
<dbReference type="GO" id="GO:0008254">
    <property type="term" value="F:3'-nucleotidase activity"/>
    <property type="evidence" value="ECO:0007669"/>
    <property type="project" value="UniProtKB-EC"/>
</dbReference>
<keyword evidence="10" id="KW-0511">Multifunctional enzyme</keyword>
<dbReference type="Proteomes" id="UP001519311">
    <property type="component" value="Unassembled WGS sequence"/>
</dbReference>
<comment type="caution">
    <text evidence="15">The sequence shown here is derived from an EMBL/GenBank/DDBJ whole genome shotgun (WGS) entry which is preliminary data.</text>
</comment>
<comment type="similarity">
    <text evidence="5 11">Belongs to the 5'-nucleotidase family.</text>
</comment>
<evidence type="ECO:0000256" key="1">
    <source>
        <dbReference type="ARBA" id="ARBA00000527"/>
    </source>
</evidence>
<dbReference type="PROSITE" id="PS51318">
    <property type="entry name" value="TAT"/>
    <property type="match status" value="1"/>
</dbReference>
<dbReference type="InterPro" id="IPR004843">
    <property type="entry name" value="Calcineurin-like_PHP"/>
</dbReference>
<feature type="region of interest" description="Disordered" evidence="12">
    <location>
        <begin position="1"/>
        <end position="47"/>
    </location>
</feature>
<dbReference type="Gene3D" id="3.90.780.10">
    <property type="entry name" value="5'-Nucleotidase, C-terminal domain"/>
    <property type="match status" value="1"/>
</dbReference>
<evidence type="ECO:0000256" key="6">
    <source>
        <dbReference type="ARBA" id="ARBA00022723"/>
    </source>
</evidence>
<keyword evidence="6" id="KW-0479">Metal-binding</keyword>
<dbReference type="Gene3D" id="3.60.21.10">
    <property type="match status" value="1"/>
</dbReference>
<dbReference type="InterPro" id="IPR019546">
    <property type="entry name" value="TAT_signal_bac_arc"/>
</dbReference>
<evidence type="ECO:0000256" key="3">
    <source>
        <dbReference type="ARBA" id="ARBA00001968"/>
    </source>
</evidence>
<accession>A0ABS4VDF5</accession>
<feature type="domain" description="Calcineurin-like phosphoesterase" evidence="13">
    <location>
        <begin position="112"/>
        <end position="358"/>
    </location>
</feature>
<evidence type="ECO:0000313" key="16">
    <source>
        <dbReference type="Proteomes" id="UP001519311"/>
    </source>
</evidence>
<gene>
    <name evidence="15" type="ORF">JOF59_004347</name>
</gene>
<dbReference type="InterPro" id="IPR041827">
    <property type="entry name" value="CpdB_N"/>
</dbReference>
<dbReference type="PROSITE" id="PS00786">
    <property type="entry name" value="5_NUCLEOTIDASE_2"/>
    <property type="match status" value="1"/>
</dbReference>
<dbReference type="EC" id="3.1.3.6" evidence="15"/>
<dbReference type="NCBIfam" id="TIGR01409">
    <property type="entry name" value="TAT_signal_seq"/>
    <property type="match status" value="1"/>
</dbReference>
<dbReference type="PANTHER" id="PTHR11575">
    <property type="entry name" value="5'-NUCLEOTIDASE-RELATED"/>
    <property type="match status" value="1"/>
</dbReference>
<keyword evidence="7" id="KW-0732">Signal</keyword>
<evidence type="ECO:0000256" key="2">
    <source>
        <dbReference type="ARBA" id="ARBA00001730"/>
    </source>
</evidence>
<reference evidence="15 16" key="1">
    <citation type="submission" date="2021-03" db="EMBL/GenBank/DDBJ databases">
        <title>Sequencing the genomes of 1000 actinobacteria strains.</title>
        <authorList>
            <person name="Klenk H.-P."/>
        </authorList>
    </citation>
    <scope>NUCLEOTIDE SEQUENCE [LARGE SCALE GENOMIC DNA]</scope>
    <source>
        <strain evidence="15 16">DSM 40843</strain>
    </source>
</reference>
<dbReference type="PANTHER" id="PTHR11575:SF6">
    <property type="entry name" value="2',3'-CYCLIC-NUCLEOTIDE 2'-PHOSPHODIESTERASE_3'-NUCLEOTIDASE"/>
    <property type="match status" value="1"/>
</dbReference>
<evidence type="ECO:0000313" key="15">
    <source>
        <dbReference type="EMBL" id="MBP2361947.1"/>
    </source>
</evidence>
<dbReference type="EC" id="3.1.4.16" evidence="15"/>
<dbReference type="SUPFAM" id="SSF55816">
    <property type="entry name" value="5'-nucleotidase (syn. UDP-sugar hydrolase), C-terminal domain"/>
    <property type="match status" value="1"/>
</dbReference>
<evidence type="ECO:0000256" key="5">
    <source>
        <dbReference type="ARBA" id="ARBA00006654"/>
    </source>
</evidence>
<comment type="subcellular location">
    <subcellularLocation>
        <location evidence="4">Cell envelope</location>
    </subcellularLocation>
</comment>
<keyword evidence="16" id="KW-1185">Reference proteome</keyword>
<dbReference type="InterPro" id="IPR036907">
    <property type="entry name" value="5'-Nucleotdase_C_sf"/>
</dbReference>
<dbReference type="GO" id="GO:0008663">
    <property type="term" value="F:2',3'-cyclic-nucleotide 2'-phosphodiesterase activity"/>
    <property type="evidence" value="ECO:0007669"/>
    <property type="project" value="UniProtKB-EC"/>
</dbReference>
<proteinExistence type="inferred from homology"/>
<evidence type="ECO:0000256" key="8">
    <source>
        <dbReference type="ARBA" id="ARBA00022741"/>
    </source>
</evidence>
<comment type="catalytic activity">
    <reaction evidence="1">
        <text>a ribonucleoside 3'-phosphate + H2O = a ribonucleoside + phosphate</text>
        <dbReference type="Rhea" id="RHEA:10144"/>
        <dbReference type="ChEBI" id="CHEBI:13197"/>
        <dbReference type="ChEBI" id="CHEBI:15377"/>
        <dbReference type="ChEBI" id="CHEBI:18254"/>
        <dbReference type="ChEBI" id="CHEBI:43474"/>
        <dbReference type="EC" id="3.1.3.6"/>
    </reaction>
</comment>
<dbReference type="InterPro" id="IPR006311">
    <property type="entry name" value="TAT_signal"/>
</dbReference>
<dbReference type="InterPro" id="IPR006179">
    <property type="entry name" value="5_nucleotidase/apyrase"/>
</dbReference>
<dbReference type="EMBL" id="JAGINS010000001">
    <property type="protein sequence ID" value="MBP2361947.1"/>
    <property type="molecule type" value="Genomic_DNA"/>
</dbReference>
<dbReference type="Pfam" id="PF00149">
    <property type="entry name" value="Metallophos"/>
    <property type="match status" value="1"/>
</dbReference>